<keyword evidence="5" id="KW-1185">Reference proteome</keyword>
<accession>A0A8B6DGW6</accession>
<evidence type="ECO:0000259" key="3">
    <source>
        <dbReference type="Pfam" id="PF21789"/>
    </source>
</evidence>
<dbReference type="Pfam" id="PF21788">
    <property type="entry name" value="TNP-like_GBD"/>
    <property type="match status" value="1"/>
</dbReference>
<dbReference type="PANTHER" id="PTHR47577">
    <property type="entry name" value="THAP DOMAIN-CONTAINING PROTEIN 6"/>
    <property type="match status" value="1"/>
</dbReference>
<evidence type="ECO:0008006" key="6">
    <source>
        <dbReference type="Google" id="ProtNLM"/>
    </source>
</evidence>
<feature type="domain" description="Transposable element P transposase-like RNase H C-terminal" evidence="3">
    <location>
        <begin position="319"/>
        <end position="348"/>
    </location>
</feature>
<gene>
    <name evidence="4" type="ORF">MGAL_10B009501</name>
</gene>
<dbReference type="InterPro" id="IPR048365">
    <property type="entry name" value="TNP-like_RNaseH_N"/>
</dbReference>
<organism evidence="4 5">
    <name type="scientific">Mytilus galloprovincialis</name>
    <name type="common">Mediterranean mussel</name>
    <dbReference type="NCBI Taxonomy" id="29158"/>
    <lineage>
        <taxon>Eukaryota</taxon>
        <taxon>Metazoa</taxon>
        <taxon>Spiralia</taxon>
        <taxon>Lophotrochozoa</taxon>
        <taxon>Mollusca</taxon>
        <taxon>Bivalvia</taxon>
        <taxon>Autobranchia</taxon>
        <taxon>Pteriomorphia</taxon>
        <taxon>Mytilida</taxon>
        <taxon>Mytiloidea</taxon>
        <taxon>Mytilidae</taxon>
        <taxon>Mytilinae</taxon>
        <taxon>Mytilus</taxon>
    </lineage>
</organism>
<dbReference type="InterPro" id="IPR048367">
    <property type="entry name" value="TNP-like_RNaseH_C"/>
</dbReference>
<dbReference type="OrthoDB" id="2441813at2759"/>
<feature type="domain" description="Transposable element P transposase-like RNase H" evidence="1">
    <location>
        <begin position="34"/>
        <end position="84"/>
    </location>
</feature>
<dbReference type="Pfam" id="PF21789">
    <property type="entry name" value="TNP-like_RNaseH_C"/>
    <property type="match status" value="1"/>
</dbReference>
<dbReference type="PANTHER" id="PTHR47577:SF2">
    <property type="entry name" value="THAP DOMAIN CONTAINING 9"/>
    <property type="match status" value="1"/>
</dbReference>
<reference evidence="4" key="1">
    <citation type="submission" date="2018-11" db="EMBL/GenBank/DDBJ databases">
        <authorList>
            <person name="Alioto T."/>
            <person name="Alioto T."/>
        </authorList>
    </citation>
    <scope>NUCLEOTIDE SEQUENCE</scope>
</reference>
<comment type="caution">
    <text evidence="4">The sequence shown here is derived from an EMBL/GenBank/DDBJ whole genome shotgun (WGS) entry which is preliminary data.</text>
</comment>
<dbReference type="EMBL" id="UYJE01003336">
    <property type="protein sequence ID" value="VDI18431.1"/>
    <property type="molecule type" value="Genomic_DNA"/>
</dbReference>
<evidence type="ECO:0000313" key="5">
    <source>
        <dbReference type="Proteomes" id="UP000596742"/>
    </source>
</evidence>
<proteinExistence type="predicted"/>
<evidence type="ECO:0000259" key="2">
    <source>
        <dbReference type="Pfam" id="PF21788"/>
    </source>
</evidence>
<sequence length="388" mass="44262">MWKLWEKTLQTKRMSGEGNASPKEIPLGTTEKEQPLAHFATTGITADQLFTILWEAVEILELDAGLKVLFITSDGASPNRRFIRLHANNQNGIVYRSLNRYADDGRHIYFISDAPHLLKTARNCMSNSFSHKKSRNLWKNNKNISWMHIVNLFKDHCSGGLRLCPKLTKNHIDISSFGCMKVSLAAQVLSSTVANALELVYGPDTSETVCFIRHMNKFFDCLNTRSLYEARNTRNNNVAPYTSEDDERLQYLLNDFLQYFSEWKANVNNRAGQYSKSELSKMQLSYQTLQGLEITVKSVVECVKFMLNKGAPYVLTDHFNQDPIEQYFGIVRTSGGCNTNPTLEQFNHSMVNIRVAGSQALAPFRGNTRRNIQRDFALENEPLAKKKR</sequence>
<feature type="domain" description="Transposable element P transposase-like GTP-binding insertion" evidence="2">
    <location>
        <begin position="116"/>
        <end position="230"/>
    </location>
</feature>
<name>A0A8B6DGW6_MYTGA</name>
<protein>
    <recommendedName>
        <fullName evidence="6">Transposable element P transposase</fullName>
    </recommendedName>
</protein>
<evidence type="ECO:0000259" key="1">
    <source>
        <dbReference type="Pfam" id="PF21787"/>
    </source>
</evidence>
<dbReference type="InterPro" id="IPR048366">
    <property type="entry name" value="TNP-like_GBD"/>
</dbReference>
<evidence type="ECO:0000313" key="4">
    <source>
        <dbReference type="EMBL" id="VDI18431.1"/>
    </source>
</evidence>
<dbReference type="Proteomes" id="UP000596742">
    <property type="component" value="Unassembled WGS sequence"/>
</dbReference>
<dbReference type="Pfam" id="PF21787">
    <property type="entry name" value="TNP-like_RNaseH_N"/>
    <property type="match status" value="1"/>
</dbReference>
<dbReference type="AlphaFoldDB" id="A0A8B6DGW6"/>